<feature type="domain" description="DUF7373" evidence="2">
    <location>
        <begin position="61"/>
        <end position="268"/>
    </location>
</feature>
<feature type="domain" description="DUF7373" evidence="3">
    <location>
        <begin position="273"/>
        <end position="401"/>
    </location>
</feature>
<protein>
    <submittedName>
        <fullName evidence="4">Uncharacterized protein</fullName>
    </submittedName>
</protein>
<comment type="caution">
    <text evidence="4">The sequence shown here is derived from an EMBL/GenBank/DDBJ whole genome shotgun (WGS) entry which is preliminary data.</text>
</comment>
<reference evidence="4 5" key="1">
    <citation type="submission" date="2018-09" db="EMBL/GenBank/DDBJ databases">
        <authorList>
            <person name="Tagini F."/>
        </authorList>
    </citation>
    <scope>NUCLEOTIDE SEQUENCE [LARGE SCALE GENOMIC DNA]</scope>
    <source>
        <strain evidence="4 5">MK4</strain>
    </source>
</reference>
<dbReference type="InterPro" id="IPR056463">
    <property type="entry name" value="DUF7373_C"/>
</dbReference>
<sequence length="404" mass="42129">MTRSARFLVLCAAVAALTVACSTTVAGTAIKAPGTDTSDGVDLALLDAGNFPTTPRAPLGVAGDAINGGWAEGRRLASAVVGPWEVDPDLIDYAQIDSGVVKDTDALNAELGAPLGEALGGHNLVAGFSSSRHTEKGRPYKALLNMVLELASPADASAAAAAMAAKGAALTMPFADHPVPTRPISIPRHPGTAALTYQWTALYPDPGAPRFSVTALSAHGQYVLAQTAISADNADVAARLIATTLDLQGPLIDRFKPTARDQLAQLPLDPDGLMARTVAPRPENESISDGIYDAHGALHLATGDPVHLAALFKSANVQQVAYVVETRVYQTPDAGGAARIVADMSGPHQVGGISGMPKAKCFNEALGYWCVARAGRYAYEMQNEQEVALHQMISAQYRMLMTGK</sequence>
<dbReference type="Pfam" id="PF24092">
    <property type="entry name" value="DUF7373_C"/>
    <property type="match status" value="1"/>
</dbReference>
<evidence type="ECO:0000256" key="1">
    <source>
        <dbReference type="SAM" id="SignalP"/>
    </source>
</evidence>
<evidence type="ECO:0000313" key="5">
    <source>
        <dbReference type="Proteomes" id="UP000271464"/>
    </source>
</evidence>
<gene>
    <name evidence="4" type="ORF">LAUMK4_05716</name>
</gene>
<feature type="chain" id="PRO_5045229148" evidence="1">
    <location>
        <begin position="27"/>
        <end position="404"/>
    </location>
</feature>
<dbReference type="Pfam" id="PF24088">
    <property type="entry name" value="DUF7373"/>
    <property type="match status" value="1"/>
</dbReference>
<feature type="signal peptide" evidence="1">
    <location>
        <begin position="1"/>
        <end position="26"/>
    </location>
</feature>
<dbReference type="RefSeq" id="WP_122526592.1">
    <property type="nucleotide sequence ID" value="NZ_UPHM01000152.1"/>
</dbReference>
<dbReference type="Proteomes" id="UP000271464">
    <property type="component" value="Unassembled WGS sequence"/>
</dbReference>
<evidence type="ECO:0000259" key="2">
    <source>
        <dbReference type="Pfam" id="PF24088"/>
    </source>
</evidence>
<dbReference type="PROSITE" id="PS51257">
    <property type="entry name" value="PROKAR_LIPOPROTEIN"/>
    <property type="match status" value="1"/>
</dbReference>
<keyword evidence="1" id="KW-0732">Signal</keyword>
<evidence type="ECO:0000313" key="4">
    <source>
        <dbReference type="EMBL" id="VBA32295.1"/>
    </source>
</evidence>
<dbReference type="EMBL" id="UPHM01000152">
    <property type="protein sequence ID" value="VBA32295.1"/>
    <property type="molecule type" value="Genomic_DNA"/>
</dbReference>
<keyword evidence="5" id="KW-1185">Reference proteome</keyword>
<name>A0ABY6RS59_9MYCO</name>
<proteinExistence type="predicted"/>
<organism evidence="4 5">
    <name type="scientific">Mycobacterium persicum</name>
    <dbReference type="NCBI Taxonomy" id="1487726"/>
    <lineage>
        <taxon>Bacteria</taxon>
        <taxon>Bacillati</taxon>
        <taxon>Actinomycetota</taxon>
        <taxon>Actinomycetes</taxon>
        <taxon>Mycobacteriales</taxon>
        <taxon>Mycobacteriaceae</taxon>
        <taxon>Mycobacterium</taxon>
    </lineage>
</organism>
<accession>A0ABY6RS59</accession>
<evidence type="ECO:0000259" key="3">
    <source>
        <dbReference type="Pfam" id="PF24092"/>
    </source>
</evidence>
<dbReference type="InterPro" id="IPR055797">
    <property type="entry name" value="DUF7373"/>
</dbReference>